<dbReference type="STRING" id="1120964.GCA_001313265_00261"/>
<gene>
    <name evidence="1" type="ORF">SAMN03080598_00176</name>
</gene>
<dbReference type="Proteomes" id="UP000236736">
    <property type="component" value="Unassembled WGS sequence"/>
</dbReference>
<keyword evidence="2" id="KW-1185">Reference proteome</keyword>
<name>A0A1H5RY61_9BACT</name>
<organism evidence="1 2">
    <name type="scientific">Algoriphagus boritolerans DSM 17298 = JCM 18970</name>
    <dbReference type="NCBI Taxonomy" id="1120964"/>
    <lineage>
        <taxon>Bacteria</taxon>
        <taxon>Pseudomonadati</taxon>
        <taxon>Bacteroidota</taxon>
        <taxon>Cytophagia</taxon>
        <taxon>Cytophagales</taxon>
        <taxon>Cyclobacteriaceae</taxon>
        <taxon>Algoriphagus</taxon>
    </lineage>
</organism>
<dbReference type="OrthoDB" id="862900at2"/>
<proteinExistence type="predicted"/>
<reference evidence="2" key="1">
    <citation type="submission" date="2016-10" db="EMBL/GenBank/DDBJ databases">
        <authorList>
            <person name="Varghese N."/>
            <person name="Submissions S."/>
        </authorList>
    </citation>
    <scope>NUCLEOTIDE SEQUENCE [LARGE SCALE GENOMIC DNA]</scope>
    <source>
        <strain evidence="2">DSM 17298</strain>
    </source>
</reference>
<protein>
    <recommendedName>
        <fullName evidence="3">Outer membrane porin, OprD family</fullName>
    </recommendedName>
</protein>
<evidence type="ECO:0000313" key="1">
    <source>
        <dbReference type="EMBL" id="SEF43170.1"/>
    </source>
</evidence>
<evidence type="ECO:0008006" key="3">
    <source>
        <dbReference type="Google" id="ProtNLM"/>
    </source>
</evidence>
<accession>A0A1H5RY61</accession>
<dbReference type="EMBL" id="FNVR01000001">
    <property type="protein sequence ID" value="SEF43170.1"/>
    <property type="molecule type" value="Genomic_DNA"/>
</dbReference>
<evidence type="ECO:0000313" key="2">
    <source>
        <dbReference type="Proteomes" id="UP000236736"/>
    </source>
</evidence>
<dbReference type="RefSeq" id="WP_103922911.1">
    <property type="nucleotide sequence ID" value="NZ_BBFN01000001.1"/>
</dbReference>
<sequence length="471" mass="53657">MEKFALAFKATASLLILLLLGGIAAYSQHQEKNTHDSTSNEMLFGDKLKTGTFEFHLRSYFMHTENQADLLDYSTWGTGAGLGYFSPRWKGLGIGFSGFFVFRHFETNLTRVDPATGLRNRYELTLYDVNHPDNRHDMDRLEEFFISFEKEKVSAWFGRHHFESPLLNASDNRMRPNLFSGLSVDYRPGKVRLTGAWFTHLISRGSLEWLSVEESVGLYDTGRNPTGSDEDYHHHLGSKGIGVVGLEYEKEGLQLKSWTYLAEGIFATSFAEATGNSSIKNGSRFLYGIQGFYQSSVGGGGNPEVFRAYTLPGEKTFGGGLRTGIHFGQSELTLNYLGISDTGRFLFPREWGREKFFVSMPRERFEGMGGVHALGILYDQTFIHEKMKISLGVSHVQTPDLENIELNKYGLPNYYHFTGLIDYRFSGLFKGLDLQFLVANKKEDRDRKIPLEYVINRLNMTNYNLILDYRF</sequence>
<dbReference type="InterPro" id="IPR023614">
    <property type="entry name" value="Porin_dom_sf"/>
</dbReference>
<dbReference type="AlphaFoldDB" id="A0A1H5RY61"/>
<dbReference type="Gene3D" id="2.40.160.10">
    <property type="entry name" value="Porin"/>
    <property type="match status" value="1"/>
</dbReference>